<evidence type="ECO:0000256" key="1">
    <source>
        <dbReference type="SAM" id="Phobius"/>
    </source>
</evidence>
<feature type="transmembrane region" description="Helical" evidence="1">
    <location>
        <begin position="6"/>
        <end position="27"/>
    </location>
</feature>
<protein>
    <submittedName>
        <fullName evidence="2">Uncharacterized protein</fullName>
    </submittedName>
</protein>
<keyword evidence="1" id="KW-0472">Membrane</keyword>
<organism evidence="2">
    <name type="scientific">Anguilla anguilla</name>
    <name type="common">European freshwater eel</name>
    <name type="synonym">Muraena anguilla</name>
    <dbReference type="NCBI Taxonomy" id="7936"/>
    <lineage>
        <taxon>Eukaryota</taxon>
        <taxon>Metazoa</taxon>
        <taxon>Chordata</taxon>
        <taxon>Craniata</taxon>
        <taxon>Vertebrata</taxon>
        <taxon>Euteleostomi</taxon>
        <taxon>Actinopterygii</taxon>
        <taxon>Neopterygii</taxon>
        <taxon>Teleostei</taxon>
        <taxon>Anguilliformes</taxon>
        <taxon>Anguillidae</taxon>
        <taxon>Anguilla</taxon>
    </lineage>
</organism>
<name>A0A0E9RL07_ANGAN</name>
<proteinExistence type="predicted"/>
<reference evidence="2" key="2">
    <citation type="journal article" date="2015" name="Fish Shellfish Immunol.">
        <title>Early steps in the European eel (Anguilla anguilla)-Vibrio vulnificus interaction in the gills: Role of the RtxA13 toxin.</title>
        <authorList>
            <person name="Callol A."/>
            <person name="Pajuelo D."/>
            <person name="Ebbesson L."/>
            <person name="Teles M."/>
            <person name="MacKenzie S."/>
            <person name="Amaro C."/>
        </authorList>
    </citation>
    <scope>NUCLEOTIDE SEQUENCE</scope>
</reference>
<evidence type="ECO:0000313" key="2">
    <source>
        <dbReference type="EMBL" id="JAH29155.1"/>
    </source>
</evidence>
<reference evidence="2" key="1">
    <citation type="submission" date="2014-11" db="EMBL/GenBank/DDBJ databases">
        <authorList>
            <person name="Amaro Gonzalez C."/>
        </authorList>
    </citation>
    <scope>NUCLEOTIDE SEQUENCE</scope>
</reference>
<dbReference type="AlphaFoldDB" id="A0A0E9RL07"/>
<dbReference type="EMBL" id="GBXM01079422">
    <property type="protein sequence ID" value="JAH29155.1"/>
    <property type="molecule type" value="Transcribed_RNA"/>
</dbReference>
<keyword evidence="1" id="KW-0812">Transmembrane</keyword>
<sequence length="43" mass="5462">MHISEIFIFCIQFLFYCFYCCCFEYIFPPIFYLDAYSCQFFFF</sequence>
<accession>A0A0E9RL07</accession>
<keyword evidence="1" id="KW-1133">Transmembrane helix</keyword>